<dbReference type="AlphaFoldDB" id="A0A5K3FWR5"/>
<proteinExistence type="predicted"/>
<feature type="compositionally biased region" description="Polar residues" evidence="1">
    <location>
        <begin position="1"/>
        <end position="11"/>
    </location>
</feature>
<reference evidence="2" key="1">
    <citation type="submission" date="2019-11" db="UniProtKB">
        <authorList>
            <consortium name="WormBaseParasite"/>
        </authorList>
    </citation>
    <scope>IDENTIFICATION</scope>
</reference>
<dbReference type="WBParaSite" id="MCU_012161-RA">
    <property type="protein sequence ID" value="MCU_012161-RA"/>
    <property type="gene ID" value="MCU_012161"/>
</dbReference>
<accession>A0A5K3FWR5</accession>
<name>A0A5K3FWR5_MESCO</name>
<evidence type="ECO:0000256" key="1">
    <source>
        <dbReference type="SAM" id="MobiDB-lite"/>
    </source>
</evidence>
<organism evidence="2">
    <name type="scientific">Mesocestoides corti</name>
    <name type="common">Flatworm</name>
    <dbReference type="NCBI Taxonomy" id="53468"/>
    <lineage>
        <taxon>Eukaryota</taxon>
        <taxon>Metazoa</taxon>
        <taxon>Spiralia</taxon>
        <taxon>Lophotrochozoa</taxon>
        <taxon>Platyhelminthes</taxon>
        <taxon>Cestoda</taxon>
        <taxon>Eucestoda</taxon>
        <taxon>Cyclophyllidea</taxon>
        <taxon>Mesocestoididae</taxon>
        <taxon>Mesocestoides</taxon>
    </lineage>
</organism>
<evidence type="ECO:0000313" key="2">
    <source>
        <dbReference type="WBParaSite" id="MCU_012161-RA"/>
    </source>
</evidence>
<protein>
    <submittedName>
        <fullName evidence="2">IS4 family transposase</fullName>
    </submittedName>
</protein>
<feature type="region of interest" description="Disordered" evidence="1">
    <location>
        <begin position="1"/>
        <end position="21"/>
    </location>
</feature>
<sequence length="79" mass="9142">KDRYNRTSFIDQSEARATRQAPSIRVPDTGHAALYLLHLWLAACLPRRAWNTERHRIGIGQVVQHVCALIRRNCRLPEP</sequence>